<organism evidence="6 7">
    <name type="scientific">Treponema rectale</name>
    <dbReference type="NCBI Taxonomy" id="744512"/>
    <lineage>
        <taxon>Bacteria</taxon>
        <taxon>Pseudomonadati</taxon>
        <taxon>Spirochaetota</taxon>
        <taxon>Spirochaetia</taxon>
        <taxon>Spirochaetales</taxon>
        <taxon>Treponemataceae</taxon>
        <taxon>Treponema</taxon>
    </lineage>
</organism>
<keyword evidence="7" id="KW-1185">Reference proteome</keyword>
<feature type="domain" description="GGDEF" evidence="5">
    <location>
        <begin position="551"/>
        <end position="675"/>
    </location>
</feature>
<evidence type="ECO:0000313" key="6">
    <source>
        <dbReference type="EMBL" id="MBB5218690.1"/>
    </source>
</evidence>
<dbReference type="EMBL" id="JACHFR010000002">
    <property type="protein sequence ID" value="MBB5218690.1"/>
    <property type="molecule type" value="Genomic_DNA"/>
</dbReference>
<dbReference type="GO" id="GO:0005886">
    <property type="term" value="C:plasma membrane"/>
    <property type="evidence" value="ECO:0007669"/>
    <property type="project" value="TreeGrafter"/>
</dbReference>
<dbReference type="SUPFAM" id="SSF55073">
    <property type="entry name" value="Nucleotide cyclase"/>
    <property type="match status" value="1"/>
</dbReference>
<feature type="transmembrane region" description="Helical" evidence="4">
    <location>
        <begin position="79"/>
        <end position="103"/>
    </location>
</feature>
<comment type="catalytic activity">
    <reaction evidence="2">
        <text>2 GTP = 3',3'-c-di-GMP + 2 diphosphate</text>
        <dbReference type="Rhea" id="RHEA:24898"/>
        <dbReference type="ChEBI" id="CHEBI:33019"/>
        <dbReference type="ChEBI" id="CHEBI:37565"/>
        <dbReference type="ChEBI" id="CHEBI:58805"/>
        <dbReference type="EC" id="2.7.7.65"/>
    </reaction>
</comment>
<feature type="coiled-coil region" evidence="3">
    <location>
        <begin position="495"/>
        <end position="522"/>
    </location>
</feature>
<gene>
    <name evidence="6" type="ORF">HNP77_001059</name>
</gene>
<dbReference type="InterPro" id="IPR029787">
    <property type="entry name" value="Nucleotide_cyclase"/>
</dbReference>
<evidence type="ECO:0000256" key="3">
    <source>
        <dbReference type="SAM" id="Coils"/>
    </source>
</evidence>
<dbReference type="Proteomes" id="UP000578697">
    <property type="component" value="Unassembled WGS sequence"/>
</dbReference>
<protein>
    <recommendedName>
        <fullName evidence="1">diguanylate cyclase</fullName>
        <ecNumber evidence="1">2.7.7.65</ecNumber>
    </recommendedName>
</protein>
<keyword evidence="4" id="KW-1133">Transmembrane helix</keyword>
<feature type="transmembrane region" description="Helical" evidence="4">
    <location>
        <begin position="6"/>
        <end position="25"/>
    </location>
</feature>
<proteinExistence type="predicted"/>
<evidence type="ECO:0000313" key="7">
    <source>
        <dbReference type="Proteomes" id="UP000578697"/>
    </source>
</evidence>
<dbReference type="CDD" id="cd01949">
    <property type="entry name" value="GGDEF"/>
    <property type="match status" value="1"/>
</dbReference>
<dbReference type="Gene3D" id="3.30.70.270">
    <property type="match status" value="1"/>
</dbReference>
<accession>A0A840SD85</accession>
<dbReference type="InterPro" id="IPR043128">
    <property type="entry name" value="Rev_trsase/Diguanyl_cyclase"/>
</dbReference>
<keyword evidence="3" id="KW-0175">Coiled coil</keyword>
<evidence type="ECO:0000256" key="4">
    <source>
        <dbReference type="SAM" id="Phobius"/>
    </source>
</evidence>
<name>A0A840SD85_9SPIR</name>
<dbReference type="SMART" id="SM00267">
    <property type="entry name" value="GGDEF"/>
    <property type="match status" value="1"/>
</dbReference>
<dbReference type="Pfam" id="PF00990">
    <property type="entry name" value="GGDEF"/>
    <property type="match status" value="1"/>
</dbReference>
<dbReference type="RefSeq" id="WP_184652138.1">
    <property type="nucleotide sequence ID" value="NZ_JACHFR010000002.1"/>
</dbReference>
<keyword evidence="4" id="KW-0472">Membrane</keyword>
<feature type="transmembrane region" description="Helical" evidence="4">
    <location>
        <begin position="46"/>
        <end position="67"/>
    </location>
</feature>
<evidence type="ECO:0000256" key="2">
    <source>
        <dbReference type="ARBA" id="ARBA00034247"/>
    </source>
</evidence>
<dbReference type="AlphaFoldDB" id="A0A840SD85"/>
<dbReference type="GO" id="GO:1902201">
    <property type="term" value="P:negative regulation of bacterial-type flagellum-dependent cell motility"/>
    <property type="evidence" value="ECO:0007669"/>
    <property type="project" value="TreeGrafter"/>
</dbReference>
<evidence type="ECO:0000259" key="5">
    <source>
        <dbReference type="PROSITE" id="PS50887"/>
    </source>
</evidence>
<dbReference type="PROSITE" id="PS50887">
    <property type="entry name" value="GGDEF"/>
    <property type="match status" value="1"/>
</dbReference>
<comment type="caution">
    <text evidence="6">The sequence shown here is derived from an EMBL/GenBank/DDBJ whole genome shotgun (WGS) entry which is preliminary data.</text>
</comment>
<reference evidence="6 7" key="1">
    <citation type="submission" date="2020-08" db="EMBL/GenBank/DDBJ databases">
        <title>Genomic Encyclopedia of Type Strains, Phase IV (KMG-IV): sequencing the most valuable type-strain genomes for metagenomic binning, comparative biology and taxonomic classification.</title>
        <authorList>
            <person name="Goeker M."/>
        </authorList>
    </citation>
    <scope>NUCLEOTIDE SEQUENCE [LARGE SCALE GENOMIC DNA]</scope>
    <source>
        <strain evidence="6 7">DSM 103679</strain>
    </source>
</reference>
<dbReference type="InterPro" id="IPR050469">
    <property type="entry name" value="Diguanylate_Cyclase"/>
</dbReference>
<dbReference type="InterPro" id="IPR000160">
    <property type="entry name" value="GGDEF_dom"/>
</dbReference>
<dbReference type="PANTHER" id="PTHR45138">
    <property type="entry name" value="REGULATORY COMPONENTS OF SENSORY TRANSDUCTION SYSTEM"/>
    <property type="match status" value="1"/>
</dbReference>
<dbReference type="PANTHER" id="PTHR45138:SF9">
    <property type="entry name" value="DIGUANYLATE CYCLASE DGCM-RELATED"/>
    <property type="match status" value="1"/>
</dbReference>
<dbReference type="GO" id="GO:0052621">
    <property type="term" value="F:diguanylate cyclase activity"/>
    <property type="evidence" value="ECO:0007669"/>
    <property type="project" value="UniProtKB-EC"/>
</dbReference>
<dbReference type="GO" id="GO:0043709">
    <property type="term" value="P:cell adhesion involved in single-species biofilm formation"/>
    <property type="evidence" value="ECO:0007669"/>
    <property type="project" value="TreeGrafter"/>
</dbReference>
<evidence type="ECO:0000256" key="1">
    <source>
        <dbReference type="ARBA" id="ARBA00012528"/>
    </source>
</evidence>
<sequence length="675" mass="79211">MLYAITPASMLILNLILNWELFTRYGFFTRKKADRTHDKQNLVNVLYNRFLLSACLYIVVDMTWGLLYEHKEVSAFFPYTYYLTVFYFMFMLLTMLTWTHYMVAYLDKSGWRSNLLIHMVWALFITGVVCLILNRFYHFMFSYNDKHEYIGEVGRNISFLFQIAFYAVITTYMMYVAHNSTGRQKTRYKAVAGTSMVLGIFLTFQIIYALFPFYALGLLIGICLIHSFVQTSEKKEKEVYNHIAYAMAKDYDAIFYIDIESCEYQSFSKSKEYMDIEAIETGKDFFTDALKSIDECVYSEDIEYAKSFYNKETMLKNLEGRRSFSFKYRVLINNKPRFFLFTMMQDSNRKYLIFYEKDIEDELNAEKVQKENQKQTITFGQIAESLASVYDVIYYVNIVDSSYICYQTNAIYGQLEVYRSGDDFFGESLITIPEMIHKQDCERVSTFIKKENLISVMEKHKDCSINYRLIVAGKDQYTRMTVRKSSDGTHFIIGVENIDNEIQKEKQRLKELKLEKELARRDELTGIKNKTAYMELENSVQGNIDNGVDYLNFAIVVCDMNNLKHINDTQGHSAGDECIQASARLLCNIFVHSPVFRVGGDEFVVFLHGNDYSARNELMDKLRSQVQENKKKHSRIILAVGMAEYDSENDSFVSEVFERADKKMYEDKKKLKSRR</sequence>
<feature type="transmembrane region" description="Helical" evidence="4">
    <location>
        <begin position="115"/>
        <end position="137"/>
    </location>
</feature>
<dbReference type="EC" id="2.7.7.65" evidence="1"/>
<feature type="transmembrane region" description="Helical" evidence="4">
    <location>
        <begin position="157"/>
        <end position="176"/>
    </location>
</feature>
<keyword evidence="4" id="KW-0812">Transmembrane</keyword>
<dbReference type="NCBIfam" id="TIGR00254">
    <property type="entry name" value="GGDEF"/>
    <property type="match status" value="1"/>
</dbReference>